<evidence type="ECO:0000256" key="1">
    <source>
        <dbReference type="SAM" id="Phobius"/>
    </source>
</evidence>
<name>A0A811NRK4_9POAL</name>
<feature type="transmembrane region" description="Helical" evidence="1">
    <location>
        <begin position="123"/>
        <end position="144"/>
    </location>
</feature>
<protein>
    <submittedName>
        <fullName evidence="2">Uncharacterized protein</fullName>
    </submittedName>
</protein>
<accession>A0A811NRK4</accession>
<dbReference type="EMBL" id="CAJGYO010000004">
    <property type="protein sequence ID" value="CAD6226956.1"/>
    <property type="molecule type" value="Genomic_DNA"/>
</dbReference>
<feature type="transmembrane region" description="Helical" evidence="1">
    <location>
        <begin position="165"/>
        <end position="183"/>
    </location>
</feature>
<comment type="caution">
    <text evidence="2">The sequence shown here is derived from an EMBL/GenBank/DDBJ whole genome shotgun (WGS) entry which is preliminary data.</text>
</comment>
<proteinExistence type="predicted"/>
<feature type="transmembrane region" description="Helical" evidence="1">
    <location>
        <begin position="76"/>
        <end position="95"/>
    </location>
</feature>
<gene>
    <name evidence="2" type="ORF">NCGR_LOCUS18599</name>
</gene>
<keyword evidence="1" id="KW-0812">Transmembrane</keyword>
<sequence>MDGRNDTTPSCSVPALEPCYSQMICPTNFTTTFHRIIRNHIWQVDALLITGAILAVIIVGLGAYGQRYRHHPFTRFIFLGATTLFLPIVSSVVSTSNSTDPSYVMIFDRSTRVLDLDPNGPSALVAACHATVHIEFLVIWALLVQIVMVNTSTAVATEGREGRSVGPNITLIVQVLWTIYLGFITLEHNLIDLKAYFDIFIGLIAPFSLMCAKIVLKYYAFEKARRSFALGRNPGLTFV</sequence>
<keyword evidence="1" id="KW-1133">Transmembrane helix</keyword>
<organism evidence="2 3">
    <name type="scientific">Miscanthus lutarioriparius</name>
    <dbReference type="NCBI Taxonomy" id="422564"/>
    <lineage>
        <taxon>Eukaryota</taxon>
        <taxon>Viridiplantae</taxon>
        <taxon>Streptophyta</taxon>
        <taxon>Embryophyta</taxon>
        <taxon>Tracheophyta</taxon>
        <taxon>Spermatophyta</taxon>
        <taxon>Magnoliopsida</taxon>
        <taxon>Liliopsida</taxon>
        <taxon>Poales</taxon>
        <taxon>Poaceae</taxon>
        <taxon>PACMAD clade</taxon>
        <taxon>Panicoideae</taxon>
        <taxon>Andropogonodae</taxon>
        <taxon>Andropogoneae</taxon>
        <taxon>Saccharinae</taxon>
        <taxon>Miscanthus</taxon>
    </lineage>
</organism>
<reference evidence="2" key="1">
    <citation type="submission" date="2020-10" db="EMBL/GenBank/DDBJ databases">
        <authorList>
            <person name="Han B."/>
            <person name="Lu T."/>
            <person name="Zhao Q."/>
            <person name="Huang X."/>
            <person name="Zhao Y."/>
        </authorList>
    </citation>
    <scope>NUCLEOTIDE SEQUENCE</scope>
</reference>
<feature type="transmembrane region" description="Helical" evidence="1">
    <location>
        <begin position="41"/>
        <end position="64"/>
    </location>
</feature>
<keyword evidence="1" id="KW-0472">Membrane</keyword>
<keyword evidence="3" id="KW-1185">Reference proteome</keyword>
<evidence type="ECO:0000313" key="3">
    <source>
        <dbReference type="Proteomes" id="UP000604825"/>
    </source>
</evidence>
<evidence type="ECO:0000313" key="2">
    <source>
        <dbReference type="EMBL" id="CAD6226956.1"/>
    </source>
</evidence>
<feature type="transmembrane region" description="Helical" evidence="1">
    <location>
        <begin position="195"/>
        <end position="216"/>
    </location>
</feature>
<dbReference type="AlphaFoldDB" id="A0A811NRK4"/>
<dbReference type="Proteomes" id="UP000604825">
    <property type="component" value="Unassembled WGS sequence"/>
</dbReference>
<dbReference type="OrthoDB" id="681861at2759"/>